<comment type="caution">
    <text evidence="2">The sequence shown here is derived from an EMBL/GenBank/DDBJ whole genome shotgun (WGS) entry which is preliminary data.</text>
</comment>
<sequence length="329" mass="38045">MKERIYLLPKEGNFYKANMHCHTTISDGKLTPEQVKEEYQKNGYQIVAFTDHKKYCPHPELNSQDFLALAGVETDINEIRPGKERIRTRMFHINFYDTNPDEMPEEKAKYCAADYWNYDLSYVNAYIKKMKKLGFLASYNHPYWSMQNYDEYAKLDGLFAMEIYNHGCELDGLYGYNPQAYDEMLRSGKKIFCLATDDNHNEYPIGHPLCDSFGGFTMIKAKELTYPAVMNALEKGDFYSSMGPVINSLYIEGNELVVETSPVQKIYVKMEGKNCYMKVAPPGERIKEARFTLTGREGFIRVACRTEKGNFANSNAYFLEDLPVEFTTE</sequence>
<name>A0A3D2XD54_9FIRM</name>
<gene>
    <name evidence="2" type="ORF">DHW61_18845</name>
</gene>
<evidence type="ECO:0000313" key="3">
    <source>
        <dbReference type="Proteomes" id="UP000262969"/>
    </source>
</evidence>
<dbReference type="Gene3D" id="3.20.20.140">
    <property type="entry name" value="Metal-dependent hydrolases"/>
    <property type="match status" value="1"/>
</dbReference>
<dbReference type="InterPro" id="IPR016195">
    <property type="entry name" value="Pol/histidinol_Pase-like"/>
</dbReference>
<dbReference type="SMART" id="SM00481">
    <property type="entry name" value="POLIIIAc"/>
    <property type="match status" value="1"/>
</dbReference>
<protein>
    <submittedName>
        <fullName evidence="2">Phosphoesterase</fullName>
    </submittedName>
</protein>
<feature type="domain" description="Polymerase/histidinol phosphatase N-terminal" evidence="1">
    <location>
        <begin position="17"/>
        <end position="78"/>
    </location>
</feature>
<evidence type="ECO:0000259" key="1">
    <source>
        <dbReference type="SMART" id="SM00481"/>
    </source>
</evidence>
<organism evidence="2 3">
    <name type="scientific">Lachnoclostridium phytofermentans</name>
    <dbReference type="NCBI Taxonomy" id="66219"/>
    <lineage>
        <taxon>Bacteria</taxon>
        <taxon>Bacillati</taxon>
        <taxon>Bacillota</taxon>
        <taxon>Clostridia</taxon>
        <taxon>Lachnospirales</taxon>
        <taxon>Lachnospiraceae</taxon>
    </lineage>
</organism>
<proteinExistence type="predicted"/>
<dbReference type="GO" id="GO:0004534">
    <property type="term" value="F:5'-3' RNA exonuclease activity"/>
    <property type="evidence" value="ECO:0007669"/>
    <property type="project" value="TreeGrafter"/>
</dbReference>
<dbReference type="EMBL" id="DPVV01000617">
    <property type="protein sequence ID" value="HCL04435.1"/>
    <property type="molecule type" value="Genomic_DNA"/>
</dbReference>
<accession>A0A3D2XD54</accession>
<evidence type="ECO:0000313" key="2">
    <source>
        <dbReference type="EMBL" id="HCL04435.1"/>
    </source>
</evidence>
<dbReference type="InterPro" id="IPR003141">
    <property type="entry name" value="Pol/His_phosphatase_N"/>
</dbReference>
<dbReference type="GO" id="GO:0035312">
    <property type="term" value="F:5'-3' DNA exonuclease activity"/>
    <property type="evidence" value="ECO:0007669"/>
    <property type="project" value="TreeGrafter"/>
</dbReference>
<dbReference type="Proteomes" id="UP000262969">
    <property type="component" value="Unassembled WGS sequence"/>
</dbReference>
<dbReference type="PANTHER" id="PTHR42924:SF3">
    <property type="entry name" value="POLYMERASE_HISTIDINOL PHOSPHATASE N-TERMINAL DOMAIN-CONTAINING PROTEIN"/>
    <property type="match status" value="1"/>
</dbReference>
<reference evidence="2 3" key="1">
    <citation type="journal article" date="2018" name="Nat. Biotechnol.">
        <title>A standardized bacterial taxonomy based on genome phylogeny substantially revises the tree of life.</title>
        <authorList>
            <person name="Parks D.H."/>
            <person name="Chuvochina M."/>
            <person name="Waite D.W."/>
            <person name="Rinke C."/>
            <person name="Skarshewski A."/>
            <person name="Chaumeil P.A."/>
            <person name="Hugenholtz P."/>
        </authorList>
    </citation>
    <scope>NUCLEOTIDE SEQUENCE [LARGE SCALE GENOMIC DNA]</scope>
    <source>
        <strain evidence="2">UBA11728</strain>
    </source>
</reference>
<dbReference type="SUPFAM" id="SSF89550">
    <property type="entry name" value="PHP domain-like"/>
    <property type="match status" value="1"/>
</dbReference>
<dbReference type="PANTHER" id="PTHR42924">
    <property type="entry name" value="EXONUCLEASE"/>
    <property type="match status" value="1"/>
</dbReference>
<dbReference type="InterPro" id="IPR052018">
    <property type="entry name" value="PHP_domain"/>
</dbReference>
<dbReference type="AlphaFoldDB" id="A0A3D2XD54"/>